<reference evidence="2" key="1">
    <citation type="submission" date="2018-02" db="EMBL/GenBank/DDBJ databases">
        <authorList>
            <person name="Cohen D.B."/>
            <person name="Kent A.D."/>
        </authorList>
    </citation>
    <scope>NUCLEOTIDE SEQUENCE</scope>
</reference>
<name>A0A2N9IQT9_FAGSY</name>
<dbReference type="InterPro" id="IPR006527">
    <property type="entry name" value="F-box-assoc_dom_typ1"/>
</dbReference>
<dbReference type="SUPFAM" id="SSF81383">
    <property type="entry name" value="F-box domain"/>
    <property type="match status" value="1"/>
</dbReference>
<protein>
    <recommendedName>
        <fullName evidence="1">F-box domain-containing protein</fullName>
    </recommendedName>
</protein>
<evidence type="ECO:0000313" key="2">
    <source>
        <dbReference type="EMBL" id="SPD27867.1"/>
    </source>
</evidence>
<dbReference type="PROSITE" id="PS50181">
    <property type="entry name" value="FBOX"/>
    <property type="match status" value="1"/>
</dbReference>
<dbReference type="Pfam" id="PF07734">
    <property type="entry name" value="FBA_1"/>
    <property type="match status" value="1"/>
</dbReference>
<gene>
    <name evidence="2" type="ORF">FSB_LOCUS55749</name>
</gene>
<feature type="domain" description="F-box" evidence="1">
    <location>
        <begin position="1"/>
        <end position="47"/>
    </location>
</feature>
<dbReference type="Pfam" id="PF00646">
    <property type="entry name" value="F-box"/>
    <property type="match status" value="1"/>
</dbReference>
<accession>A0A2N9IQT9</accession>
<dbReference type="NCBIfam" id="TIGR01640">
    <property type="entry name" value="F_box_assoc_1"/>
    <property type="match status" value="1"/>
</dbReference>
<proteinExistence type="predicted"/>
<dbReference type="EMBL" id="OIVN01006211">
    <property type="protein sequence ID" value="SPD27867.1"/>
    <property type="molecule type" value="Genomic_DNA"/>
</dbReference>
<dbReference type="InterPro" id="IPR017451">
    <property type="entry name" value="F-box-assoc_interact_dom"/>
</dbReference>
<dbReference type="SMART" id="SM00256">
    <property type="entry name" value="FBOX"/>
    <property type="match status" value="1"/>
</dbReference>
<dbReference type="PANTHER" id="PTHR31672">
    <property type="entry name" value="BNACNNG10540D PROTEIN"/>
    <property type="match status" value="1"/>
</dbReference>
<dbReference type="AlphaFoldDB" id="A0A2N9IQT9"/>
<dbReference type="InterPro" id="IPR001810">
    <property type="entry name" value="F-box_dom"/>
</dbReference>
<dbReference type="InterPro" id="IPR050796">
    <property type="entry name" value="SCF_F-box_component"/>
</dbReference>
<dbReference type="PANTHER" id="PTHR31672:SF13">
    <property type="entry name" value="F-BOX PROTEIN CPR30-LIKE"/>
    <property type="match status" value="1"/>
</dbReference>
<organism evidence="2">
    <name type="scientific">Fagus sylvatica</name>
    <name type="common">Beechnut</name>
    <dbReference type="NCBI Taxonomy" id="28930"/>
    <lineage>
        <taxon>Eukaryota</taxon>
        <taxon>Viridiplantae</taxon>
        <taxon>Streptophyta</taxon>
        <taxon>Embryophyta</taxon>
        <taxon>Tracheophyta</taxon>
        <taxon>Spermatophyta</taxon>
        <taxon>Magnoliopsida</taxon>
        <taxon>eudicotyledons</taxon>
        <taxon>Gunneridae</taxon>
        <taxon>Pentapetalae</taxon>
        <taxon>rosids</taxon>
        <taxon>fabids</taxon>
        <taxon>Fagales</taxon>
        <taxon>Fagaceae</taxon>
        <taxon>Fagus</taxon>
    </lineage>
</organism>
<dbReference type="InterPro" id="IPR036047">
    <property type="entry name" value="F-box-like_dom_sf"/>
</dbReference>
<sequence>MSESECLPYDVVYDILTLLPVKLLMRLRCVSKSFNSIITNPVFINSHLDRGKKPLSNNNHGYLQYMPVTADRAFKELSTLVYNTDRTFTQISRFQIPFSNGLVPKVDRIAGFCNGIFLLLSYDDTVLYLWNPSIRKSKKLLPSTIGRNQLFTLGFAYHSQNNDFKILRIVCHKGCWPMAEVYTLSTDSWREVVVPVDYLFRSFSQSNLSRSFSFFFNGALHKVVDCVKPGFILSFDVNDETFCKMMLPQHYLDEFEEPFEQLAEFKGLLALFVFNNDVYDFDRISHIWVMREYGVFESWTKICVSMGFVDKYYGCTDSGELLIENNIGLISFHSESLSENNLGISLSEDAKEYSQWVGYTANSTESLVLLDRLDVSSKYED</sequence>
<evidence type="ECO:0000259" key="1">
    <source>
        <dbReference type="PROSITE" id="PS50181"/>
    </source>
</evidence>